<protein>
    <submittedName>
        <fullName evidence="2">Uncharacterized protein</fullName>
    </submittedName>
</protein>
<dbReference type="EMBL" id="JAGPYM010000006">
    <property type="protein sequence ID" value="KAH6893278.1"/>
    <property type="molecule type" value="Genomic_DNA"/>
</dbReference>
<sequence>MFARPFRPSHQTSSSPATESDSSAVTSDSDQGSPDHIPALPPAPRLYRPLRPLRPLAPAPPRMMDNSQQGPFSAPAFPVYPGSSFTAINAQPPRPAKRYFSPEQEDESPAKRRNIEQASQQVTQQPGQPAAHQVPPTIPRSQMAPWQQMDFRGLPLSYGRDSQYRVEHQPNAREGQPLIEPRAQVPGNPGWIGQHSPTQAYHYQPLAYYSHGRGRSGAPLPQGPYSQDNYRQNGSDASEQYPGPLPNPNGHNGRQC</sequence>
<accession>A0A9P9APF5</accession>
<evidence type="ECO:0000313" key="3">
    <source>
        <dbReference type="Proteomes" id="UP000777438"/>
    </source>
</evidence>
<feature type="compositionally biased region" description="Polar residues" evidence="1">
    <location>
        <begin position="224"/>
        <end position="238"/>
    </location>
</feature>
<organism evidence="2 3">
    <name type="scientific">Thelonectria olida</name>
    <dbReference type="NCBI Taxonomy" id="1576542"/>
    <lineage>
        <taxon>Eukaryota</taxon>
        <taxon>Fungi</taxon>
        <taxon>Dikarya</taxon>
        <taxon>Ascomycota</taxon>
        <taxon>Pezizomycotina</taxon>
        <taxon>Sordariomycetes</taxon>
        <taxon>Hypocreomycetidae</taxon>
        <taxon>Hypocreales</taxon>
        <taxon>Nectriaceae</taxon>
        <taxon>Thelonectria</taxon>
    </lineage>
</organism>
<feature type="compositionally biased region" description="Basic and acidic residues" evidence="1">
    <location>
        <begin position="162"/>
        <end position="171"/>
    </location>
</feature>
<comment type="caution">
    <text evidence="2">The sequence shown here is derived from an EMBL/GenBank/DDBJ whole genome shotgun (WGS) entry which is preliminary data.</text>
</comment>
<keyword evidence="3" id="KW-1185">Reference proteome</keyword>
<evidence type="ECO:0000313" key="2">
    <source>
        <dbReference type="EMBL" id="KAH6893278.1"/>
    </source>
</evidence>
<dbReference type="AlphaFoldDB" id="A0A9P9APF5"/>
<gene>
    <name evidence="2" type="ORF">B0T10DRAFT_481884</name>
</gene>
<proteinExistence type="predicted"/>
<reference evidence="2 3" key="1">
    <citation type="journal article" date="2021" name="Nat. Commun.">
        <title>Genetic determinants of endophytism in the Arabidopsis root mycobiome.</title>
        <authorList>
            <person name="Mesny F."/>
            <person name="Miyauchi S."/>
            <person name="Thiergart T."/>
            <person name="Pickel B."/>
            <person name="Atanasova L."/>
            <person name="Karlsson M."/>
            <person name="Huettel B."/>
            <person name="Barry K.W."/>
            <person name="Haridas S."/>
            <person name="Chen C."/>
            <person name="Bauer D."/>
            <person name="Andreopoulos W."/>
            <person name="Pangilinan J."/>
            <person name="LaButti K."/>
            <person name="Riley R."/>
            <person name="Lipzen A."/>
            <person name="Clum A."/>
            <person name="Drula E."/>
            <person name="Henrissat B."/>
            <person name="Kohler A."/>
            <person name="Grigoriev I.V."/>
            <person name="Martin F.M."/>
            <person name="Hacquard S."/>
        </authorList>
    </citation>
    <scope>NUCLEOTIDE SEQUENCE [LARGE SCALE GENOMIC DNA]</scope>
    <source>
        <strain evidence="2 3">MPI-CAGE-CH-0241</strain>
    </source>
</reference>
<dbReference type="Proteomes" id="UP000777438">
    <property type="component" value="Unassembled WGS sequence"/>
</dbReference>
<feature type="region of interest" description="Disordered" evidence="1">
    <location>
        <begin position="1"/>
        <end position="256"/>
    </location>
</feature>
<feature type="compositionally biased region" description="Polar residues" evidence="1">
    <location>
        <begin position="116"/>
        <end position="127"/>
    </location>
</feature>
<evidence type="ECO:0000256" key="1">
    <source>
        <dbReference type="SAM" id="MobiDB-lite"/>
    </source>
</evidence>
<feature type="compositionally biased region" description="Low complexity" evidence="1">
    <location>
        <begin position="45"/>
        <end position="54"/>
    </location>
</feature>
<name>A0A9P9APF5_9HYPO</name>
<feature type="compositionally biased region" description="Low complexity" evidence="1">
    <location>
        <begin position="12"/>
        <end position="24"/>
    </location>
</feature>